<proteinExistence type="predicted"/>
<sequence length="23" mass="2630">MSLADSTSPMLLNRLRSSSWVMF</sequence>
<evidence type="ECO:0000313" key="1">
    <source>
        <dbReference type="EMBL" id="JAI03296.1"/>
    </source>
</evidence>
<dbReference type="AlphaFoldDB" id="A0A0E9XNA0"/>
<dbReference type="EMBL" id="GBXM01005282">
    <property type="protein sequence ID" value="JAI03296.1"/>
    <property type="molecule type" value="Transcribed_RNA"/>
</dbReference>
<reference evidence="1" key="1">
    <citation type="submission" date="2014-11" db="EMBL/GenBank/DDBJ databases">
        <authorList>
            <person name="Amaro Gonzalez C."/>
        </authorList>
    </citation>
    <scope>NUCLEOTIDE SEQUENCE</scope>
</reference>
<protein>
    <submittedName>
        <fullName evidence="1">Uncharacterized protein</fullName>
    </submittedName>
</protein>
<name>A0A0E9XNA0_ANGAN</name>
<reference evidence="1" key="2">
    <citation type="journal article" date="2015" name="Fish Shellfish Immunol.">
        <title>Early steps in the European eel (Anguilla anguilla)-Vibrio vulnificus interaction in the gills: Role of the RtxA13 toxin.</title>
        <authorList>
            <person name="Callol A."/>
            <person name="Pajuelo D."/>
            <person name="Ebbesson L."/>
            <person name="Teles M."/>
            <person name="MacKenzie S."/>
            <person name="Amaro C."/>
        </authorList>
    </citation>
    <scope>NUCLEOTIDE SEQUENCE</scope>
</reference>
<organism evidence="1">
    <name type="scientific">Anguilla anguilla</name>
    <name type="common">European freshwater eel</name>
    <name type="synonym">Muraena anguilla</name>
    <dbReference type="NCBI Taxonomy" id="7936"/>
    <lineage>
        <taxon>Eukaryota</taxon>
        <taxon>Metazoa</taxon>
        <taxon>Chordata</taxon>
        <taxon>Craniata</taxon>
        <taxon>Vertebrata</taxon>
        <taxon>Euteleostomi</taxon>
        <taxon>Actinopterygii</taxon>
        <taxon>Neopterygii</taxon>
        <taxon>Teleostei</taxon>
        <taxon>Anguilliformes</taxon>
        <taxon>Anguillidae</taxon>
        <taxon>Anguilla</taxon>
    </lineage>
</organism>
<accession>A0A0E9XNA0</accession>